<gene>
    <name evidence="1" type="ORF">GCM10009430_36570</name>
</gene>
<keyword evidence="2" id="KW-1185">Reference proteome</keyword>
<dbReference type="Gene3D" id="2.30.29.80">
    <property type="match status" value="1"/>
</dbReference>
<dbReference type="EMBL" id="BAAAGE010000003">
    <property type="protein sequence ID" value="GAA0727930.1"/>
    <property type="molecule type" value="Genomic_DNA"/>
</dbReference>
<dbReference type="RefSeq" id="WP_343913698.1">
    <property type="nucleotide sequence ID" value="NZ_BAAAGE010000003.1"/>
</dbReference>
<dbReference type="Proteomes" id="UP001501758">
    <property type="component" value="Unassembled WGS sequence"/>
</dbReference>
<proteinExistence type="predicted"/>
<comment type="caution">
    <text evidence="1">The sequence shown here is derived from an EMBL/GenBank/DDBJ whole genome shotgun (WGS) entry which is preliminary data.</text>
</comment>
<sequence>MKETISIPKNIRTKNDLDYEYLREIGVDYIEKIGSKLWTDYNVHDPGITILEMLSYAITDLSQRIEMPIENLLASKNNNMAKMHEQFLSAIHILPTKPVTALDYRNLFIHIDGVKNAWIKQHEEFIHVNCKEHPAQLSYTPFDENQTFPAPFKLKGLNDVIIDLEEEVEDPTTIISLVKDIYNQNRNLCEDVVDVSIVEEHPIAICAYIDLDPGADEEYILALIYQAIDLYFSPTVNFYSLQQMFDKGYTTDQIFEGPIPFSSGCVPLESNKGGFIDKEELIKADLRKDVRLSDIIQLIMNIEGVHVIKDISISNCGETLGLEGAWNICIKDWHKPVRCDKSTFNFTKGLLPIGINKEKVATHLAKLKAQEKAKYEDVEIEDVAMPLGKYMAPESYTTIQNDFPDAYGISPFGLPGNAKKPRKAKANQLKAYLLFFDQVLANYFQHLSKVKDLLSVDEHLKKLYVDNVILTEAEELKNRQTYYAQKVEDVTDIKMIVGDYSNYESDLLGIINDLHEEKTGKEVFYERRNQLLDHLISRFAERFGDYAFMMKLIYGDNDIANDEILRAKLSFLQNYKEISCARGLGFNYCNPESNLNDNGIWDTVNISGVQQRIAKLLGIVDHSRRDLASEFLEVYEELDDDGVTEYRWRIKNESQVLLSSSKHYHSLEDAFKELFLAYHYAKNPDNYDFKLTEDGTQTYFNLINPDINDPENEDWIIARRIAFTDTKEEGVAARDALIALIKEVTADEGMYIIEHILLRPDKNNLDQFDVEDPSGLEPDASPENFMPVCIDADCKSCSPFDPYSFRVSIILPGWTKRFGNKDFRRFAEQLIREELPAHVLAKVCWIGHPLGLVPDEENDMLHLQTKYKSFLEQLHCDTSIGSKSDIENYRATLNELIEAMNKANTIYQTGRLHDCDNDDTEETGNKIILGRTNIGNL</sequence>
<evidence type="ECO:0000313" key="1">
    <source>
        <dbReference type="EMBL" id="GAA0727930.1"/>
    </source>
</evidence>
<name>A0ABN1J3U5_9FLAO</name>
<reference evidence="1 2" key="1">
    <citation type="journal article" date="2019" name="Int. J. Syst. Evol. Microbiol.">
        <title>The Global Catalogue of Microorganisms (GCM) 10K type strain sequencing project: providing services to taxonomists for standard genome sequencing and annotation.</title>
        <authorList>
            <consortium name="The Broad Institute Genomics Platform"/>
            <consortium name="The Broad Institute Genome Sequencing Center for Infectious Disease"/>
            <person name="Wu L."/>
            <person name="Ma J."/>
        </authorList>
    </citation>
    <scope>NUCLEOTIDE SEQUENCE [LARGE SCALE GENOMIC DNA]</scope>
    <source>
        <strain evidence="1 2">JCM 15974</strain>
    </source>
</reference>
<organism evidence="1 2">
    <name type="scientific">Aquimarina litoralis</name>
    <dbReference type="NCBI Taxonomy" id="584605"/>
    <lineage>
        <taxon>Bacteria</taxon>
        <taxon>Pseudomonadati</taxon>
        <taxon>Bacteroidota</taxon>
        <taxon>Flavobacteriia</taxon>
        <taxon>Flavobacteriales</taxon>
        <taxon>Flavobacteriaceae</taxon>
        <taxon>Aquimarina</taxon>
    </lineage>
</organism>
<protein>
    <submittedName>
        <fullName evidence="1">Uncharacterized protein</fullName>
    </submittedName>
</protein>
<accession>A0ABN1J3U5</accession>
<evidence type="ECO:0000313" key="2">
    <source>
        <dbReference type="Proteomes" id="UP001501758"/>
    </source>
</evidence>